<feature type="transmembrane region" description="Helical" evidence="1">
    <location>
        <begin position="6"/>
        <end position="35"/>
    </location>
</feature>
<evidence type="ECO:0000256" key="1">
    <source>
        <dbReference type="SAM" id="Phobius"/>
    </source>
</evidence>
<gene>
    <name evidence="2" type="ORF">NH14_017870</name>
</gene>
<keyword evidence="1" id="KW-0472">Membrane</keyword>
<organism evidence="2 3">
    <name type="scientific">Paraburkholderia sacchari</name>
    <dbReference type="NCBI Taxonomy" id="159450"/>
    <lineage>
        <taxon>Bacteria</taxon>
        <taxon>Pseudomonadati</taxon>
        <taxon>Pseudomonadota</taxon>
        <taxon>Betaproteobacteria</taxon>
        <taxon>Burkholderiales</taxon>
        <taxon>Burkholderiaceae</taxon>
        <taxon>Paraburkholderia</taxon>
    </lineage>
</organism>
<comment type="caution">
    <text evidence="2">The sequence shown here is derived from an EMBL/GenBank/DDBJ whole genome shotgun (WGS) entry which is preliminary data.</text>
</comment>
<dbReference type="AlphaFoldDB" id="A0A8T6ZEP9"/>
<keyword evidence="3" id="KW-1185">Reference proteome</keyword>
<reference evidence="2" key="1">
    <citation type="journal article" date="2015" name="Genome Announc.">
        <title>Draft Genome Sequence of the Polyhydroxyalkanoate-Producing Bacterium Burkholderia sacchari LMG 19450 Isolated from Brazilian Sugarcane Plantation Soil.</title>
        <authorList>
            <person name="Alexandrino P.M."/>
            <person name="Mendonca T.T."/>
            <person name="Guaman Bautista L.P."/>
            <person name="Cherix J."/>
            <person name="Lozano-Sakalauskas G.C."/>
            <person name="Fujita A."/>
            <person name="Ramos Filho E."/>
            <person name="Long P."/>
            <person name="Padilla G."/>
            <person name="Taciro M.K."/>
            <person name="Gomez J.G."/>
            <person name="Silva L.F."/>
        </authorList>
    </citation>
    <scope>NUCLEOTIDE SEQUENCE</scope>
    <source>
        <strain evidence="2">LMG 19450</strain>
    </source>
</reference>
<evidence type="ECO:0000313" key="3">
    <source>
        <dbReference type="Proteomes" id="UP000030460"/>
    </source>
</evidence>
<sequence>MRLRRVVALVALNTAGGIVGAMLTGFVLAPSLGALRTLRRSFGFRNI</sequence>
<reference evidence="2" key="2">
    <citation type="submission" date="2020-04" db="EMBL/GenBank/DDBJ databases">
        <authorList>
            <person name="Alexandrino P."/>
            <person name="Mendonca T."/>
            <person name="Guaman L."/>
            <person name="Cherix J."/>
            <person name="Lozano-Sakalauskas G."/>
            <person name="Fujita A."/>
            <person name="Filho E.R."/>
            <person name="Long P."/>
            <person name="Padilla G."/>
            <person name="Taciro M.K."/>
            <person name="Gomez J.G."/>
            <person name="Silva L.F."/>
            <person name="Torres M."/>
        </authorList>
    </citation>
    <scope>NUCLEOTIDE SEQUENCE</scope>
    <source>
        <strain evidence="2">LMG 19450</strain>
    </source>
</reference>
<keyword evidence="1" id="KW-0812">Transmembrane</keyword>
<dbReference type="Proteomes" id="UP000030460">
    <property type="component" value="Unassembled WGS sequence"/>
</dbReference>
<protein>
    <submittedName>
        <fullName evidence="2">Uncharacterized protein</fullName>
    </submittedName>
</protein>
<evidence type="ECO:0000313" key="2">
    <source>
        <dbReference type="EMBL" id="NLP63003.1"/>
    </source>
</evidence>
<keyword evidence="1" id="KW-1133">Transmembrane helix</keyword>
<dbReference type="EMBL" id="JTDB02000004">
    <property type="protein sequence ID" value="NLP63003.1"/>
    <property type="molecule type" value="Genomic_DNA"/>
</dbReference>
<proteinExistence type="predicted"/>
<name>A0A8T6ZEP9_9BURK</name>
<accession>A0A8T6ZEP9</accession>